<dbReference type="InterPro" id="IPR034457">
    <property type="entry name" value="Organic_radical-activating"/>
</dbReference>
<dbReference type="GO" id="GO:0004748">
    <property type="term" value="F:ribonucleoside-diphosphate reductase activity, thioredoxin disulfide as acceptor"/>
    <property type="evidence" value="ECO:0007669"/>
    <property type="project" value="TreeGrafter"/>
</dbReference>
<sequence>MAAKRELGFVELTTLGKGTIELAGFVDDSIVDGPGLRVTVFAQGCPHACPGCHNPETWTSGVGREMTVTDIYERIHRNPLFTGVTFSGGDPLFQPSGFADLATLCKAGGYEVACYTGWTFEELQERMKNEPDVRRLLEHVDVLIDGRFVRELRSLSAAWRGSTNQRILNVPESLLAGEAVLESSARWT</sequence>
<evidence type="ECO:0000256" key="10">
    <source>
        <dbReference type="ARBA" id="ARBA00023014"/>
    </source>
</evidence>
<dbReference type="SFLD" id="SFLDS00029">
    <property type="entry name" value="Radical_SAM"/>
    <property type="match status" value="1"/>
</dbReference>
<dbReference type="eggNOG" id="COG0602">
    <property type="taxonomic scope" value="Bacteria"/>
</dbReference>
<dbReference type="SFLD" id="SFLDG01063">
    <property type="entry name" value="activating_enzymes__group_1"/>
    <property type="match status" value="1"/>
</dbReference>
<evidence type="ECO:0000256" key="5">
    <source>
        <dbReference type="ARBA" id="ARBA00022485"/>
    </source>
</evidence>
<dbReference type="InterPro" id="IPR058240">
    <property type="entry name" value="rSAM_sf"/>
</dbReference>
<evidence type="ECO:0000256" key="4">
    <source>
        <dbReference type="ARBA" id="ARBA00014281"/>
    </source>
</evidence>
<comment type="function">
    <text evidence="2 12">Activation of anaerobic ribonucleoside-triphosphate reductase under anaerobic conditions by generation of an organic free radical, using S-adenosylmethionine and reduced flavodoxin as cosubstrates to produce 5'-deoxy-adenosine.</text>
</comment>
<dbReference type="SFLD" id="SFLDG01066">
    <property type="entry name" value="organic_radical-activating_enz"/>
    <property type="match status" value="1"/>
</dbReference>
<comment type="catalytic activity">
    <reaction evidence="11">
        <text>glycyl-[protein] + reduced [flavodoxin] + S-adenosyl-L-methionine = glycin-2-yl radical-[protein] + semiquinone [flavodoxin] + 5'-deoxyadenosine + L-methionine + H(+)</text>
        <dbReference type="Rhea" id="RHEA:61976"/>
        <dbReference type="Rhea" id="RHEA-COMP:10622"/>
        <dbReference type="Rhea" id="RHEA-COMP:14480"/>
        <dbReference type="Rhea" id="RHEA-COMP:15993"/>
        <dbReference type="Rhea" id="RHEA-COMP:15994"/>
        <dbReference type="ChEBI" id="CHEBI:15378"/>
        <dbReference type="ChEBI" id="CHEBI:17319"/>
        <dbReference type="ChEBI" id="CHEBI:29947"/>
        <dbReference type="ChEBI" id="CHEBI:32722"/>
        <dbReference type="ChEBI" id="CHEBI:57618"/>
        <dbReference type="ChEBI" id="CHEBI:57844"/>
        <dbReference type="ChEBI" id="CHEBI:59789"/>
        <dbReference type="ChEBI" id="CHEBI:140311"/>
    </reaction>
</comment>
<dbReference type="InterPro" id="IPR001989">
    <property type="entry name" value="Radical_activat_CS"/>
</dbReference>
<dbReference type="Gene3D" id="3.20.20.70">
    <property type="entry name" value="Aldolase class I"/>
    <property type="match status" value="1"/>
</dbReference>
<evidence type="ECO:0000256" key="7">
    <source>
        <dbReference type="ARBA" id="ARBA00022723"/>
    </source>
</evidence>
<gene>
    <name evidence="13" type="ordered locus">Spico_0845</name>
</gene>
<proteinExistence type="inferred from homology"/>
<evidence type="ECO:0000256" key="6">
    <source>
        <dbReference type="ARBA" id="ARBA00022691"/>
    </source>
</evidence>
<evidence type="ECO:0000256" key="2">
    <source>
        <dbReference type="ARBA" id="ARBA00003852"/>
    </source>
</evidence>
<evidence type="ECO:0000256" key="1">
    <source>
        <dbReference type="ARBA" id="ARBA00001966"/>
    </source>
</evidence>
<keyword evidence="5" id="KW-0004">4Fe-4S</keyword>
<dbReference type="PROSITE" id="PS01087">
    <property type="entry name" value="RADICAL_ACTIVATING"/>
    <property type="match status" value="1"/>
</dbReference>
<evidence type="ECO:0000256" key="11">
    <source>
        <dbReference type="ARBA" id="ARBA00047365"/>
    </source>
</evidence>
<dbReference type="GO" id="GO:0046872">
    <property type="term" value="F:metal ion binding"/>
    <property type="evidence" value="ECO:0007669"/>
    <property type="project" value="UniProtKB-KW"/>
</dbReference>
<dbReference type="Pfam" id="PF13353">
    <property type="entry name" value="Fer4_12"/>
    <property type="match status" value="1"/>
</dbReference>
<keyword evidence="6" id="KW-0949">S-adenosyl-L-methionine</keyword>
<comment type="similarity">
    <text evidence="3 12">Belongs to the organic radical-activating enzymes family.</text>
</comment>
<dbReference type="PANTHER" id="PTHR30352">
    <property type="entry name" value="PYRUVATE FORMATE-LYASE-ACTIVATING ENZYME"/>
    <property type="match status" value="1"/>
</dbReference>
<dbReference type="InterPro" id="IPR012837">
    <property type="entry name" value="NrdG"/>
</dbReference>
<keyword evidence="8 12" id="KW-0560">Oxidoreductase</keyword>
<evidence type="ECO:0000256" key="3">
    <source>
        <dbReference type="ARBA" id="ARBA00009777"/>
    </source>
</evidence>
<dbReference type="CDD" id="cd01335">
    <property type="entry name" value="Radical_SAM"/>
    <property type="match status" value="1"/>
</dbReference>
<dbReference type="SUPFAM" id="SSF102114">
    <property type="entry name" value="Radical SAM enzymes"/>
    <property type="match status" value="1"/>
</dbReference>
<dbReference type="NCBIfam" id="TIGR02491">
    <property type="entry name" value="NrdG"/>
    <property type="match status" value="1"/>
</dbReference>
<name>F4GHV6_PARC1</name>
<evidence type="ECO:0000256" key="9">
    <source>
        <dbReference type="ARBA" id="ARBA00023004"/>
    </source>
</evidence>
<dbReference type="Proteomes" id="UP000007939">
    <property type="component" value="Chromosome"/>
</dbReference>
<dbReference type="EMBL" id="CP002659">
    <property type="protein sequence ID" value="AEC02069.1"/>
    <property type="molecule type" value="Genomic_DNA"/>
</dbReference>
<keyword evidence="14" id="KW-1185">Reference proteome</keyword>
<dbReference type="KEGG" id="scc:Spico_0845"/>
<dbReference type="PIRSF" id="PIRSF000368">
    <property type="entry name" value="NrdG"/>
    <property type="match status" value="1"/>
</dbReference>
<keyword evidence="10" id="KW-0411">Iron-sulfur</keyword>
<protein>
    <recommendedName>
        <fullName evidence="4 12">Anaerobic ribonucleoside-triphosphate reductase-activating protein</fullName>
        <ecNumber evidence="12">1.97.1.-</ecNumber>
    </recommendedName>
</protein>
<dbReference type="HOGENOM" id="CLU_089926_0_0_12"/>
<evidence type="ECO:0000313" key="14">
    <source>
        <dbReference type="Proteomes" id="UP000007939"/>
    </source>
</evidence>
<evidence type="ECO:0000256" key="12">
    <source>
        <dbReference type="PIRNR" id="PIRNR000368"/>
    </source>
</evidence>
<dbReference type="EC" id="1.97.1.-" evidence="12"/>
<dbReference type="InterPro" id="IPR013785">
    <property type="entry name" value="Aldolase_TIM"/>
</dbReference>
<dbReference type="GO" id="GO:0051539">
    <property type="term" value="F:4 iron, 4 sulfur cluster binding"/>
    <property type="evidence" value="ECO:0007669"/>
    <property type="project" value="UniProtKB-KW"/>
</dbReference>
<dbReference type="RefSeq" id="WP_013739465.1">
    <property type="nucleotide sequence ID" value="NC_015436.1"/>
</dbReference>
<reference evidence="13 14" key="2">
    <citation type="journal article" date="2012" name="Stand. Genomic Sci.">
        <title>Complete genome sequence of the termite hindgut bacterium Spirochaeta coccoides type strain (SPN1(T)), reclassification in the genus Sphaerochaeta as Sphaerochaeta coccoides comb. nov. and emendations of the family Spirochaetaceae and the genus Sphaerochaeta.</title>
        <authorList>
            <person name="Abt B."/>
            <person name="Han C."/>
            <person name="Scheuner C."/>
            <person name="Lu M."/>
            <person name="Lapidus A."/>
            <person name="Nolan M."/>
            <person name="Lucas S."/>
            <person name="Hammon N."/>
            <person name="Deshpande S."/>
            <person name="Cheng J.F."/>
            <person name="Tapia R."/>
            <person name="Goodwin L.A."/>
            <person name="Pitluck S."/>
            <person name="Liolios K."/>
            <person name="Pagani I."/>
            <person name="Ivanova N."/>
            <person name="Mavromatis K."/>
            <person name="Mikhailova N."/>
            <person name="Huntemann M."/>
            <person name="Pati A."/>
            <person name="Chen A."/>
            <person name="Palaniappan K."/>
            <person name="Land M."/>
            <person name="Hauser L."/>
            <person name="Brambilla E.M."/>
            <person name="Rohde M."/>
            <person name="Spring S."/>
            <person name="Gronow S."/>
            <person name="Goker M."/>
            <person name="Woyke T."/>
            <person name="Bristow J."/>
            <person name="Eisen J.A."/>
            <person name="Markowitz V."/>
            <person name="Hugenholtz P."/>
            <person name="Kyrpides N.C."/>
            <person name="Klenk H.P."/>
            <person name="Detter J.C."/>
        </authorList>
    </citation>
    <scope>NUCLEOTIDE SEQUENCE [LARGE SCALE GENOMIC DNA]</scope>
    <source>
        <strain evidence="14">ATCC BAA-1237 / DSM 17374 / SPN1</strain>
    </source>
</reference>
<dbReference type="STRING" id="760011.Spico_0845"/>
<dbReference type="OrthoDB" id="9782387at2"/>
<dbReference type="InterPro" id="IPR007197">
    <property type="entry name" value="rSAM"/>
</dbReference>
<keyword evidence="7" id="KW-0479">Metal-binding</keyword>
<evidence type="ECO:0000256" key="8">
    <source>
        <dbReference type="ARBA" id="ARBA00023002"/>
    </source>
</evidence>
<accession>F4GHV6</accession>
<dbReference type="AlphaFoldDB" id="F4GHV6"/>
<reference evidence="14" key="1">
    <citation type="submission" date="2011-04" db="EMBL/GenBank/DDBJ databases">
        <title>The complete genome of Spirochaeta coccoides DSM 17374.</title>
        <authorList>
            <person name="Lucas S."/>
            <person name="Copeland A."/>
            <person name="Lapidus A."/>
            <person name="Bruce D."/>
            <person name="Goodwin L."/>
            <person name="Pitluck S."/>
            <person name="Peters L."/>
            <person name="Kyrpides N."/>
            <person name="Mavromatis K."/>
            <person name="Pagani I."/>
            <person name="Ivanova N."/>
            <person name="Ovchinnikova G."/>
            <person name="Lu M."/>
            <person name="Detter J.C."/>
            <person name="Tapia R."/>
            <person name="Han C."/>
            <person name="Land M."/>
            <person name="Hauser L."/>
            <person name="Markowitz V."/>
            <person name="Cheng J.-F."/>
            <person name="Hugenholtz P."/>
            <person name="Woyke T."/>
            <person name="Wu D."/>
            <person name="Spring S."/>
            <person name="Schroeder M."/>
            <person name="Brambilla E."/>
            <person name="Klenk H.-P."/>
            <person name="Eisen J.A."/>
        </authorList>
    </citation>
    <scope>NUCLEOTIDE SEQUENCE [LARGE SCALE GENOMIC DNA]</scope>
    <source>
        <strain evidence="14">ATCC BAA-1237 / DSM 17374 / SPN1</strain>
    </source>
</reference>
<dbReference type="PANTHER" id="PTHR30352:SF2">
    <property type="entry name" value="ANAEROBIC RIBONUCLEOSIDE-TRIPHOSPHATE REDUCTASE-ACTIVATING PROTEIN"/>
    <property type="match status" value="1"/>
</dbReference>
<dbReference type="GO" id="GO:0043365">
    <property type="term" value="F:[formate-C-acetyltransferase]-activating enzyme activity"/>
    <property type="evidence" value="ECO:0007669"/>
    <property type="project" value="InterPro"/>
</dbReference>
<dbReference type="SFLD" id="SFLDF00299">
    <property type="entry name" value="anaerobic_ribonucleoside-triph"/>
    <property type="match status" value="1"/>
</dbReference>
<evidence type="ECO:0000313" key="13">
    <source>
        <dbReference type="EMBL" id="AEC02069.1"/>
    </source>
</evidence>
<keyword evidence="9" id="KW-0408">Iron</keyword>
<comment type="cofactor">
    <cofactor evidence="1">
        <name>[4Fe-4S] cluster</name>
        <dbReference type="ChEBI" id="CHEBI:49883"/>
    </cofactor>
</comment>
<organism evidence="13 14">
    <name type="scientific">Parasphaerochaeta coccoides (strain ATCC BAA-1237 / DSM 17374 / SPN1)</name>
    <name type="common">Sphaerochaeta coccoides</name>
    <dbReference type="NCBI Taxonomy" id="760011"/>
    <lineage>
        <taxon>Bacteria</taxon>
        <taxon>Pseudomonadati</taxon>
        <taxon>Spirochaetota</taxon>
        <taxon>Spirochaetia</taxon>
        <taxon>Spirochaetales</taxon>
        <taxon>Sphaerochaetaceae</taxon>
        <taxon>Parasphaerochaeta</taxon>
    </lineage>
</organism>